<evidence type="ECO:0000313" key="2">
    <source>
        <dbReference type="Proteomes" id="UP000318478"/>
    </source>
</evidence>
<proteinExistence type="predicted"/>
<evidence type="ECO:0000313" key="1">
    <source>
        <dbReference type="EMBL" id="TWT77391.1"/>
    </source>
</evidence>
<sequence>MNRPVAYELLSNSLGSLKAMPAVELLGLEETSLEETTRGVDGVEYAIEVRVTRDPDDASRLRVSGSVSEAAWGSPHDQLAESFTIELPTG</sequence>
<accession>A0A5C5YR24</accession>
<comment type="caution">
    <text evidence="1">The sequence shown here is derived from an EMBL/GenBank/DDBJ whole genome shotgun (WGS) entry which is preliminary data.</text>
</comment>
<gene>
    <name evidence="1" type="ORF">Pla123a_20520</name>
</gene>
<dbReference type="Proteomes" id="UP000318478">
    <property type="component" value="Unassembled WGS sequence"/>
</dbReference>
<organism evidence="1 2">
    <name type="scientific">Posidoniimonas polymericola</name>
    <dbReference type="NCBI Taxonomy" id="2528002"/>
    <lineage>
        <taxon>Bacteria</taxon>
        <taxon>Pseudomonadati</taxon>
        <taxon>Planctomycetota</taxon>
        <taxon>Planctomycetia</taxon>
        <taxon>Pirellulales</taxon>
        <taxon>Lacipirellulaceae</taxon>
        <taxon>Posidoniimonas</taxon>
    </lineage>
</organism>
<dbReference type="EMBL" id="SJPO01000004">
    <property type="protein sequence ID" value="TWT77391.1"/>
    <property type="molecule type" value="Genomic_DNA"/>
</dbReference>
<reference evidence="1 2" key="1">
    <citation type="submission" date="2019-02" db="EMBL/GenBank/DDBJ databases">
        <title>Deep-cultivation of Planctomycetes and their phenomic and genomic characterization uncovers novel biology.</title>
        <authorList>
            <person name="Wiegand S."/>
            <person name="Jogler M."/>
            <person name="Boedeker C."/>
            <person name="Pinto D."/>
            <person name="Vollmers J."/>
            <person name="Rivas-Marin E."/>
            <person name="Kohn T."/>
            <person name="Peeters S.H."/>
            <person name="Heuer A."/>
            <person name="Rast P."/>
            <person name="Oberbeckmann S."/>
            <person name="Bunk B."/>
            <person name="Jeske O."/>
            <person name="Meyerdierks A."/>
            <person name="Storesund J.E."/>
            <person name="Kallscheuer N."/>
            <person name="Luecker S."/>
            <person name="Lage O.M."/>
            <person name="Pohl T."/>
            <person name="Merkel B.J."/>
            <person name="Hornburger P."/>
            <person name="Mueller R.-W."/>
            <person name="Bruemmer F."/>
            <person name="Labrenz M."/>
            <person name="Spormann A.M."/>
            <person name="Op Den Camp H."/>
            <person name="Overmann J."/>
            <person name="Amann R."/>
            <person name="Jetten M.S.M."/>
            <person name="Mascher T."/>
            <person name="Medema M.H."/>
            <person name="Devos D.P."/>
            <person name="Kaster A.-K."/>
            <person name="Ovreas L."/>
            <person name="Rohde M."/>
            <person name="Galperin M.Y."/>
            <person name="Jogler C."/>
        </authorList>
    </citation>
    <scope>NUCLEOTIDE SEQUENCE [LARGE SCALE GENOMIC DNA]</scope>
    <source>
        <strain evidence="1 2">Pla123a</strain>
    </source>
</reference>
<protein>
    <submittedName>
        <fullName evidence="1">Uncharacterized protein</fullName>
    </submittedName>
</protein>
<keyword evidence="2" id="KW-1185">Reference proteome</keyword>
<dbReference type="AlphaFoldDB" id="A0A5C5YR24"/>
<name>A0A5C5YR24_9BACT</name>